<reference evidence="8 9" key="1">
    <citation type="submission" date="2019-06" db="EMBL/GenBank/DDBJ databases">
        <title>Sequencing the genomes of 1000 actinobacteria strains.</title>
        <authorList>
            <person name="Klenk H.-P."/>
        </authorList>
    </citation>
    <scope>NUCLEOTIDE SEQUENCE [LARGE SCALE GENOMIC DNA]</scope>
    <source>
        <strain evidence="8 9">DSM 12335</strain>
    </source>
</reference>
<dbReference type="InterPro" id="IPR014284">
    <property type="entry name" value="RNA_pol_sigma-70_dom"/>
</dbReference>
<gene>
    <name evidence="8" type="ORF">FB467_3624</name>
</gene>
<dbReference type="GO" id="GO:0016987">
    <property type="term" value="F:sigma factor activity"/>
    <property type="evidence" value="ECO:0007669"/>
    <property type="project" value="UniProtKB-KW"/>
</dbReference>
<protein>
    <submittedName>
        <fullName evidence="8">RNA polymerase sigma-70 factor (Sigma-E family)</fullName>
    </submittedName>
</protein>
<dbReference type="InterPro" id="IPR014325">
    <property type="entry name" value="RNA_pol_sigma-E_actinobac"/>
</dbReference>
<evidence type="ECO:0000256" key="5">
    <source>
        <dbReference type="ARBA" id="ARBA00023163"/>
    </source>
</evidence>
<dbReference type="SUPFAM" id="SSF88659">
    <property type="entry name" value="Sigma3 and sigma4 domains of RNA polymerase sigma factors"/>
    <property type="match status" value="1"/>
</dbReference>
<dbReference type="EMBL" id="VFOP01000001">
    <property type="protein sequence ID" value="TQL52438.1"/>
    <property type="molecule type" value="Genomic_DNA"/>
</dbReference>
<dbReference type="InterPro" id="IPR007627">
    <property type="entry name" value="RNA_pol_sigma70_r2"/>
</dbReference>
<name>A0A542YWG4_9MICO</name>
<dbReference type="Proteomes" id="UP000319516">
    <property type="component" value="Unassembled WGS sequence"/>
</dbReference>
<keyword evidence="3" id="KW-0731">Sigma factor</keyword>
<dbReference type="InterPro" id="IPR013325">
    <property type="entry name" value="RNA_pol_sigma_r2"/>
</dbReference>
<evidence type="ECO:0000256" key="4">
    <source>
        <dbReference type="ARBA" id="ARBA00023125"/>
    </source>
</evidence>
<evidence type="ECO:0000313" key="9">
    <source>
        <dbReference type="Proteomes" id="UP000319516"/>
    </source>
</evidence>
<evidence type="ECO:0000256" key="2">
    <source>
        <dbReference type="ARBA" id="ARBA00023015"/>
    </source>
</evidence>
<dbReference type="Gene3D" id="1.10.1740.10">
    <property type="match status" value="1"/>
</dbReference>
<keyword evidence="9" id="KW-1185">Reference proteome</keyword>
<dbReference type="Pfam" id="PF04542">
    <property type="entry name" value="Sigma70_r2"/>
    <property type="match status" value="1"/>
</dbReference>
<keyword evidence="2" id="KW-0805">Transcription regulation</keyword>
<dbReference type="GO" id="GO:0003677">
    <property type="term" value="F:DNA binding"/>
    <property type="evidence" value="ECO:0007669"/>
    <property type="project" value="UniProtKB-KW"/>
</dbReference>
<comment type="caution">
    <text evidence="8">The sequence shown here is derived from an EMBL/GenBank/DDBJ whole genome shotgun (WGS) entry which is preliminary data.</text>
</comment>
<dbReference type="GO" id="GO:0006352">
    <property type="term" value="P:DNA-templated transcription initiation"/>
    <property type="evidence" value="ECO:0007669"/>
    <property type="project" value="InterPro"/>
</dbReference>
<feature type="domain" description="RNA polymerase sigma factor 70 region 4 type 2" evidence="7">
    <location>
        <begin position="107"/>
        <end position="157"/>
    </location>
</feature>
<dbReference type="InterPro" id="IPR039425">
    <property type="entry name" value="RNA_pol_sigma-70-like"/>
</dbReference>
<evidence type="ECO:0000259" key="7">
    <source>
        <dbReference type="Pfam" id="PF08281"/>
    </source>
</evidence>
<evidence type="ECO:0000256" key="3">
    <source>
        <dbReference type="ARBA" id="ARBA00023082"/>
    </source>
</evidence>
<dbReference type="NCBIfam" id="TIGR02937">
    <property type="entry name" value="sigma70-ECF"/>
    <property type="match status" value="1"/>
</dbReference>
<accession>A0A542YWG4</accession>
<dbReference type="NCBIfam" id="TIGR02983">
    <property type="entry name" value="SigE-fam_strep"/>
    <property type="match status" value="1"/>
</dbReference>
<sequence>MRRSKEFTAFVDARYASMLRAAILFTGNRHTAEDLLQEALLRTFDSWHRLEVIGAAESYTRTTMVRLLVRDRRRRWSGEVPTEHLPDSDPERETRSLDDRVASVVSVRAALRELPVDQRVVLVLRYYEDLSVAEIARVLGCREGTVKSRASRGMQALRDSSVLSEDETTVSGWTADAERREAGAGLRGLFGRGGADR</sequence>
<evidence type="ECO:0000313" key="8">
    <source>
        <dbReference type="EMBL" id="TQL52438.1"/>
    </source>
</evidence>
<proteinExistence type="inferred from homology"/>
<evidence type="ECO:0000259" key="6">
    <source>
        <dbReference type="Pfam" id="PF04542"/>
    </source>
</evidence>
<evidence type="ECO:0000256" key="1">
    <source>
        <dbReference type="ARBA" id="ARBA00010641"/>
    </source>
</evidence>
<dbReference type="InterPro" id="IPR013324">
    <property type="entry name" value="RNA_pol_sigma_r3/r4-like"/>
</dbReference>
<keyword evidence="4" id="KW-0238">DNA-binding</keyword>
<dbReference type="Gene3D" id="1.10.10.10">
    <property type="entry name" value="Winged helix-like DNA-binding domain superfamily/Winged helix DNA-binding domain"/>
    <property type="match status" value="1"/>
</dbReference>
<dbReference type="PANTHER" id="PTHR43133:SF50">
    <property type="entry name" value="ECF RNA POLYMERASE SIGMA FACTOR SIGM"/>
    <property type="match status" value="1"/>
</dbReference>
<feature type="domain" description="RNA polymerase sigma-70 region 2" evidence="6">
    <location>
        <begin position="19"/>
        <end position="76"/>
    </location>
</feature>
<keyword evidence="5" id="KW-0804">Transcription</keyword>
<dbReference type="CDD" id="cd06171">
    <property type="entry name" value="Sigma70_r4"/>
    <property type="match status" value="1"/>
</dbReference>
<comment type="similarity">
    <text evidence="1">Belongs to the sigma-70 factor family. ECF subfamily.</text>
</comment>
<dbReference type="RefSeq" id="WP_211350638.1">
    <property type="nucleotide sequence ID" value="NZ_BAAAIK010000001.1"/>
</dbReference>
<dbReference type="Pfam" id="PF08281">
    <property type="entry name" value="Sigma70_r4_2"/>
    <property type="match status" value="1"/>
</dbReference>
<dbReference type="InterPro" id="IPR013249">
    <property type="entry name" value="RNA_pol_sigma70_r4_t2"/>
</dbReference>
<dbReference type="SUPFAM" id="SSF88946">
    <property type="entry name" value="Sigma2 domain of RNA polymerase sigma factors"/>
    <property type="match status" value="1"/>
</dbReference>
<dbReference type="PANTHER" id="PTHR43133">
    <property type="entry name" value="RNA POLYMERASE ECF-TYPE SIGMA FACTO"/>
    <property type="match status" value="1"/>
</dbReference>
<organism evidence="8 9">
    <name type="scientific">Ornithinicoccus hortensis</name>
    <dbReference type="NCBI Taxonomy" id="82346"/>
    <lineage>
        <taxon>Bacteria</taxon>
        <taxon>Bacillati</taxon>
        <taxon>Actinomycetota</taxon>
        <taxon>Actinomycetes</taxon>
        <taxon>Micrococcales</taxon>
        <taxon>Intrasporangiaceae</taxon>
        <taxon>Ornithinicoccus</taxon>
    </lineage>
</organism>
<dbReference type="InterPro" id="IPR036388">
    <property type="entry name" value="WH-like_DNA-bd_sf"/>
</dbReference>
<dbReference type="AlphaFoldDB" id="A0A542YWG4"/>